<reference evidence="1 2" key="1">
    <citation type="submission" date="2014-08" db="EMBL/GenBank/DDBJ databases">
        <authorList>
            <person name="Hassan Y.I."/>
            <person name="Lepp D."/>
            <person name="Zhou T."/>
        </authorList>
    </citation>
    <scope>NUCLEOTIDE SEQUENCE [LARGE SCALE GENOMIC DNA]</scope>
    <source>
        <strain evidence="1 2">IFO13584</strain>
    </source>
</reference>
<dbReference type="OrthoDB" id="8480914at2"/>
<gene>
    <name evidence="1" type="ORF">JP75_08035</name>
</gene>
<dbReference type="STRING" id="46914.JP75_08035"/>
<accession>A0A087M3M7</accession>
<comment type="caution">
    <text evidence="1">The sequence shown here is derived from an EMBL/GenBank/DDBJ whole genome shotgun (WGS) entry which is preliminary data.</text>
</comment>
<dbReference type="EMBL" id="JQGC01000006">
    <property type="protein sequence ID" value="KFL31480.1"/>
    <property type="molecule type" value="Genomic_DNA"/>
</dbReference>
<evidence type="ECO:0000313" key="2">
    <source>
        <dbReference type="Proteomes" id="UP000028981"/>
    </source>
</evidence>
<sequence>MAKVQGLDSLRKKLQRFPSVVEQEIRAAMEVGANEIVTLAKSLTQSDRVRESIGWAWGDAPGGTMAIGAVTGPEGNLRITIYAGGDDAFMARWEEFGTAPHINGGRFAGTQHPGTAARPFFFVSYRANRRRARGRITRSVNKAAKRIATGG</sequence>
<dbReference type="Pfam" id="PF04883">
    <property type="entry name" value="HK97-gp10_like"/>
    <property type="match status" value="1"/>
</dbReference>
<evidence type="ECO:0000313" key="1">
    <source>
        <dbReference type="EMBL" id="KFL31480.1"/>
    </source>
</evidence>
<name>A0A087M3M7_9HYPH</name>
<proteinExistence type="predicted"/>
<dbReference type="InterPro" id="IPR010064">
    <property type="entry name" value="HK97-gp10_tail"/>
</dbReference>
<dbReference type="Proteomes" id="UP000028981">
    <property type="component" value="Unassembled WGS sequence"/>
</dbReference>
<protein>
    <submittedName>
        <fullName evidence="1">HK97 family phage protein</fullName>
    </submittedName>
</protein>
<dbReference type="RefSeq" id="WP_035081282.1">
    <property type="nucleotide sequence ID" value="NZ_JQGC01000006.1"/>
</dbReference>
<keyword evidence="2" id="KW-1185">Reference proteome</keyword>
<organism evidence="1 2">
    <name type="scientific">Devosia riboflavina</name>
    <dbReference type="NCBI Taxonomy" id="46914"/>
    <lineage>
        <taxon>Bacteria</taxon>
        <taxon>Pseudomonadati</taxon>
        <taxon>Pseudomonadota</taxon>
        <taxon>Alphaproteobacteria</taxon>
        <taxon>Hyphomicrobiales</taxon>
        <taxon>Devosiaceae</taxon>
        <taxon>Devosia</taxon>
    </lineage>
</organism>
<dbReference type="AlphaFoldDB" id="A0A087M3M7"/>